<dbReference type="SUPFAM" id="SSF46689">
    <property type="entry name" value="Homeodomain-like"/>
    <property type="match status" value="1"/>
</dbReference>
<dbReference type="GO" id="GO:0005829">
    <property type="term" value="C:cytosol"/>
    <property type="evidence" value="ECO:0007669"/>
    <property type="project" value="TreeGrafter"/>
</dbReference>
<dbReference type="GO" id="GO:0003700">
    <property type="term" value="F:DNA-binding transcription factor activity"/>
    <property type="evidence" value="ECO:0007669"/>
    <property type="project" value="InterPro"/>
</dbReference>
<dbReference type="AlphaFoldDB" id="A0A2V1H3Z6"/>
<proteinExistence type="predicted"/>
<accession>A0A2V1H3Z6</accession>
<comment type="caution">
    <text evidence="5">The sequence shown here is derived from an EMBL/GenBank/DDBJ whole genome shotgun (WGS) entry which is preliminary data.</text>
</comment>
<name>A0A2V1H3Z6_9GAMM</name>
<evidence type="ECO:0000256" key="3">
    <source>
        <dbReference type="ARBA" id="ARBA00023163"/>
    </source>
</evidence>
<dbReference type="InterPro" id="IPR032687">
    <property type="entry name" value="AraC-type_N"/>
</dbReference>
<dbReference type="PROSITE" id="PS00041">
    <property type="entry name" value="HTH_ARAC_FAMILY_1"/>
    <property type="match status" value="1"/>
</dbReference>
<sequence>MMVLRGQAMPFKRGQETIVVTDDHSLSADYLVASRDFALSRGVSAAALLNGSDLSLGVLLNPPPRISYESLQCINANMMNALGSYYETAVDFGRFMEVSTHGLLGMAVQSTGTLLEASGLMLQYMKIRTSVKFADILPSDDMYWLRFTHDPAIREKSITCLKVLFEVAILVSFDAIIKKLLVGRNLSGSTEMRMTVAAPEQLPVYLKEVDSLLYFDQPFVELGVPAAWMALPLGKVDEELGLAATELCESALRDLEPKDIVARLRDNIQHIEGQKPSLKEISSQMHMSVSTLQRRLKEQGVTFQQLKAEAQLLQAKELLINDVCSLDDISSRLGFSDSSNFSKSFKSWTGQTPTAFRNAHSSFVKSDEQ</sequence>
<dbReference type="PRINTS" id="PR00032">
    <property type="entry name" value="HTHARAC"/>
</dbReference>
<evidence type="ECO:0000256" key="2">
    <source>
        <dbReference type="ARBA" id="ARBA00023125"/>
    </source>
</evidence>
<keyword evidence="2" id="KW-0238">DNA-binding</keyword>
<reference evidence="5 6" key="1">
    <citation type="submission" date="2018-04" db="EMBL/GenBank/DDBJ databases">
        <title>Thalassorhabdus spongiae gen. nov., sp. nov., isolated from a marine sponge in South-West Iceland.</title>
        <authorList>
            <person name="Knobloch S."/>
            <person name="Daussin A."/>
            <person name="Johannsson R."/>
            <person name="Marteinsson V.T."/>
        </authorList>
    </citation>
    <scope>NUCLEOTIDE SEQUENCE [LARGE SCALE GENOMIC DNA]</scope>
    <source>
        <strain evidence="5 6">Hp12</strain>
    </source>
</reference>
<dbReference type="InterPro" id="IPR009057">
    <property type="entry name" value="Homeodomain-like_sf"/>
</dbReference>
<dbReference type="Gene3D" id="1.10.10.60">
    <property type="entry name" value="Homeodomain-like"/>
    <property type="match status" value="1"/>
</dbReference>
<dbReference type="Pfam" id="PF12625">
    <property type="entry name" value="Arabinose_bd"/>
    <property type="match status" value="1"/>
</dbReference>
<dbReference type="InterPro" id="IPR018062">
    <property type="entry name" value="HTH_AraC-typ_CS"/>
</dbReference>
<dbReference type="EMBL" id="QDDL01000001">
    <property type="protein sequence ID" value="PVZ71505.1"/>
    <property type="molecule type" value="Genomic_DNA"/>
</dbReference>
<dbReference type="Proteomes" id="UP000244906">
    <property type="component" value="Unassembled WGS sequence"/>
</dbReference>
<organism evidence="5 6">
    <name type="scientific">Pelagibaculum spongiae</name>
    <dbReference type="NCBI Taxonomy" id="2080658"/>
    <lineage>
        <taxon>Bacteria</taxon>
        <taxon>Pseudomonadati</taxon>
        <taxon>Pseudomonadota</taxon>
        <taxon>Gammaproteobacteria</taxon>
        <taxon>Oceanospirillales</taxon>
        <taxon>Pelagibaculum</taxon>
    </lineage>
</organism>
<dbReference type="SMART" id="SM00342">
    <property type="entry name" value="HTH_ARAC"/>
    <property type="match status" value="1"/>
</dbReference>
<evidence type="ECO:0000256" key="1">
    <source>
        <dbReference type="ARBA" id="ARBA00023015"/>
    </source>
</evidence>
<gene>
    <name evidence="5" type="ORF">DC094_00185</name>
</gene>
<dbReference type="PROSITE" id="PS01124">
    <property type="entry name" value="HTH_ARAC_FAMILY_2"/>
    <property type="match status" value="1"/>
</dbReference>
<dbReference type="PANTHER" id="PTHR47894:SF1">
    <property type="entry name" value="HTH-TYPE TRANSCRIPTIONAL REGULATOR VQSM"/>
    <property type="match status" value="1"/>
</dbReference>
<keyword evidence="1" id="KW-0805">Transcription regulation</keyword>
<dbReference type="InterPro" id="IPR018060">
    <property type="entry name" value="HTH_AraC"/>
</dbReference>
<evidence type="ECO:0000259" key="4">
    <source>
        <dbReference type="PROSITE" id="PS01124"/>
    </source>
</evidence>
<dbReference type="PANTHER" id="PTHR47894">
    <property type="entry name" value="HTH-TYPE TRANSCRIPTIONAL REGULATOR GADX"/>
    <property type="match status" value="1"/>
</dbReference>
<dbReference type="Pfam" id="PF12833">
    <property type="entry name" value="HTH_18"/>
    <property type="match status" value="1"/>
</dbReference>
<keyword evidence="3" id="KW-0804">Transcription</keyword>
<dbReference type="InterPro" id="IPR020449">
    <property type="entry name" value="Tscrpt_reg_AraC-type_HTH"/>
</dbReference>
<evidence type="ECO:0000313" key="6">
    <source>
        <dbReference type="Proteomes" id="UP000244906"/>
    </source>
</evidence>
<keyword evidence="6" id="KW-1185">Reference proteome</keyword>
<protein>
    <recommendedName>
        <fullName evidence="4">HTH araC/xylS-type domain-containing protein</fullName>
    </recommendedName>
</protein>
<feature type="domain" description="HTH araC/xylS-type" evidence="4">
    <location>
        <begin position="258"/>
        <end position="359"/>
    </location>
</feature>
<evidence type="ECO:0000313" key="5">
    <source>
        <dbReference type="EMBL" id="PVZ71505.1"/>
    </source>
</evidence>
<dbReference type="GO" id="GO:0000976">
    <property type="term" value="F:transcription cis-regulatory region binding"/>
    <property type="evidence" value="ECO:0007669"/>
    <property type="project" value="TreeGrafter"/>
</dbReference>